<dbReference type="GO" id="GO:0005886">
    <property type="term" value="C:plasma membrane"/>
    <property type="evidence" value="ECO:0007669"/>
    <property type="project" value="UniProtKB-SubCell"/>
</dbReference>
<feature type="transmembrane region" description="Helical" evidence="9">
    <location>
        <begin position="361"/>
        <end position="378"/>
    </location>
</feature>
<feature type="compositionally biased region" description="Basic and acidic residues" evidence="8">
    <location>
        <begin position="10"/>
        <end position="27"/>
    </location>
</feature>
<dbReference type="KEGG" id="rmar:GBA65_13915"/>
<comment type="similarity">
    <text evidence="7">Belongs to the glycosyltransferase 87 family.</text>
</comment>
<evidence type="ECO:0000256" key="6">
    <source>
        <dbReference type="ARBA" id="ARBA00023136"/>
    </source>
</evidence>
<dbReference type="EMBL" id="CP045121">
    <property type="protein sequence ID" value="QIN79426.1"/>
    <property type="molecule type" value="Genomic_DNA"/>
</dbReference>
<feature type="transmembrane region" description="Helical" evidence="9">
    <location>
        <begin position="407"/>
        <end position="427"/>
    </location>
</feature>
<name>A0A6G8PYZ8_9ACTN</name>
<reference evidence="10 11" key="1">
    <citation type="submission" date="2019-10" db="EMBL/GenBank/DDBJ databases">
        <title>Rubrobacter sp nov SCSIO 52915 isolated from a deep-sea sediment in the South China Sea.</title>
        <authorList>
            <person name="Chen R.W."/>
        </authorList>
    </citation>
    <scope>NUCLEOTIDE SEQUENCE [LARGE SCALE GENOMIC DNA]</scope>
    <source>
        <strain evidence="10 11">SCSIO 52915</strain>
    </source>
</reference>
<feature type="transmembrane region" description="Helical" evidence="9">
    <location>
        <begin position="224"/>
        <end position="249"/>
    </location>
</feature>
<feature type="transmembrane region" description="Helical" evidence="9">
    <location>
        <begin position="261"/>
        <end position="280"/>
    </location>
</feature>
<evidence type="ECO:0000256" key="8">
    <source>
        <dbReference type="SAM" id="MobiDB-lite"/>
    </source>
</evidence>
<feature type="transmembrane region" description="Helical" evidence="9">
    <location>
        <begin position="158"/>
        <end position="178"/>
    </location>
</feature>
<evidence type="ECO:0000256" key="7">
    <source>
        <dbReference type="ARBA" id="ARBA00024033"/>
    </source>
</evidence>
<feature type="transmembrane region" description="Helical" evidence="9">
    <location>
        <begin position="185"/>
        <end position="204"/>
    </location>
</feature>
<keyword evidence="2" id="KW-1003">Cell membrane</keyword>
<proteinExistence type="inferred from homology"/>
<sequence length="474" mass="51244">MTSSSYERTSPSRERATSSLSERRARPTERRLILSRHPPTVILAACSIPVSLYAVSTAKFPERSEKIPTVCEKRGYIRRPAFLALLFAAAHALVLLVLTLYLYSSDAREPAFQVEIFRAYAERIFSGETPYSGFPYEYPPSSLLVLLLPGLASTGAKAYATAFGIEMLLLDWAVLYVLSRVGRRAVILYGVAFLLFWRLPFIRHDLAPVAAATTGAYLLLRGRGAWAAVLWGVGGALKLYPMVAAPALAFGAGLPETLKRWAVAAAVFAGGVLWGVLAFGPEALSFLAYHADRPAMIESLPANVLLLLPGAEVVRSYGSFNVVGPLGESLVNLFGVLQLLAVGGALLLAGRGWRRAPVMGALRAAAAATFAFAVFGKVLSPHFLLWPLPLLTLVTELGGVRHARAAWALYLAAIVLTTAINEQYWAISGNLPYFTAMLSARNGLLLPLFALLLLRPEEDEEQEEDEAEGDQGVS</sequence>
<dbReference type="Proteomes" id="UP000502706">
    <property type="component" value="Chromosome"/>
</dbReference>
<dbReference type="GO" id="GO:0016758">
    <property type="term" value="F:hexosyltransferase activity"/>
    <property type="evidence" value="ECO:0007669"/>
    <property type="project" value="InterPro"/>
</dbReference>
<evidence type="ECO:0000256" key="2">
    <source>
        <dbReference type="ARBA" id="ARBA00022475"/>
    </source>
</evidence>
<evidence type="ECO:0000256" key="9">
    <source>
        <dbReference type="SAM" id="Phobius"/>
    </source>
</evidence>
<evidence type="ECO:0000256" key="1">
    <source>
        <dbReference type="ARBA" id="ARBA00004651"/>
    </source>
</evidence>
<keyword evidence="6 9" id="KW-0472">Membrane</keyword>
<evidence type="ECO:0000256" key="3">
    <source>
        <dbReference type="ARBA" id="ARBA00022679"/>
    </source>
</evidence>
<comment type="subcellular location">
    <subcellularLocation>
        <location evidence="1">Cell membrane</location>
        <topology evidence="1">Multi-pass membrane protein</topology>
    </subcellularLocation>
</comment>
<feature type="transmembrane region" description="Helical" evidence="9">
    <location>
        <begin position="81"/>
        <end position="103"/>
    </location>
</feature>
<protein>
    <submittedName>
        <fullName evidence="10">DUF2029 domain-containing protein</fullName>
    </submittedName>
</protein>
<accession>A0A6G8PYZ8</accession>
<keyword evidence="11" id="KW-1185">Reference proteome</keyword>
<evidence type="ECO:0000313" key="11">
    <source>
        <dbReference type="Proteomes" id="UP000502706"/>
    </source>
</evidence>
<dbReference type="Pfam" id="PF09594">
    <property type="entry name" value="GT87"/>
    <property type="match status" value="1"/>
</dbReference>
<keyword evidence="5 9" id="KW-1133">Transmembrane helix</keyword>
<keyword evidence="3" id="KW-0808">Transferase</keyword>
<evidence type="ECO:0000256" key="4">
    <source>
        <dbReference type="ARBA" id="ARBA00022692"/>
    </source>
</evidence>
<evidence type="ECO:0000256" key="5">
    <source>
        <dbReference type="ARBA" id="ARBA00022989"/>
    </source>
</evidence>
<organism evidence="10 11">
    <name type="scientific">Rubrobacter marinus</name>
    <dbReference type="NCBI Taxonomy" id="2653852"/>
    <lineage>
        <taxon>Bacteria</taxon>
        <taxon>Bacillati</taxon>
        <taxon>Actinomycetota</taxon>
        <taxon>Rubrobacteria</taxon>
        <taxon>Rubrobacterales</taxon>
        <taxon>Rubrobacteraceae</taxon>
        <taxon>Rubrobacter</taxon>
    </lineage>
</organism>
<feature type="region of interest" description="Disordered" evidence="8">
    <location>
        <begin position="1"/>
        <end position="27"/>
    </location>
</feature>
<feature type="transmembrane region" description="Helical" evidence="9">
    <location>
        <begin position="330"/>
        <end position="349"/>
    </location>
</feature>
<gene>
    <name evidence="10" type="ORF">GBA65_13915</name>
</gene>
<keyword evidence="4 9" id="KW-0812">Transmembrane</keyword>
<dbReference type="AlphaFoldDB" id="A0A6G8PYZ8"/>
<evidence type="ECO:0000313" key="10">
    <source>
        <dbReference type="EMBL" id="QIN79426.1"/>
    </source>
</evidence>
<dbReference type="InterPro" id="IPR018584">
    <property type="entry name" value="GT87"/>
</dbReference>